<organism evidence="8 9">
    <name type="scientific">Spirosoma utsteinense</name>
    <dbReference type="NCBI Taxonomy" id="2585773"/>
    <lineage>
        <taxon>Bacteria</taxon>
        <taxon>Pseudomonadati</taxon>
        <taxon>Bacteroidota</taxon>
        <taxon>Cytophagia</taxon>
        <taxon>Cytophagales</taxon>
        <taxon>Cytophagaceae</taxon>
        <taxon>Spirosoma</taxon>
    </lineage>
</organism>
<dbReference type="Pfam" id="PF08281">
    <property type="entry name" value="Sigma70_r4_2"/>
    <property type="match status" value="1"/>
</dbReference>
<name>A0ABR6W4H7_9BACT</name>
<comment type="similarity">
    <text evidence="1">Belongs to the sigma-70 factor family. ECF subfamily.</text>
</comment>
<dbReference type="InterPro" id="IPR007627">
    <property type="entry name" value="RNA_pol_sigma70_r2"/>
</dbReference>
<evidence type="ECO:0000313" key="9">
    <source>
        <dbReference type="Proteomes" id="UP000700732"/>
    </source>
</evidence>
<dbReference type="SUPFAM" id="SSF88659">
    <property type="entry name" value="Sigma3 and sigma4 domains of RNA polymerase sigma factors"/>
    <property type="match status" value="1"/>
</dbReference>
<dbReference type="InterPro" id="IPR014284">
    <property type="entry name" value="RNA_pol_sigma-70_dom"/>
</dbReference>
<dbReference type="EMBL" id="VFIA01000010">
    <property type="protein sequence ID" value="MBC3791497.1"/>
    <property type="molecule type" value="Genomic_DNA"/>
</dbReference>
<feature type="domain" description="RNA polymerase sigma factor 70 region 4 type 2" evidence="7">
    <location>
        <begin position="123"/>
        <end position="174"/>
    </location>
</feature>
<evidence type="ECO:0000256" key="5">
    <source>
        <dbReference type="SAM" id="MobiDB-lite"/>
    </source>
</evidence>
<sequence length="219" mass="25230">MLRLIPFFTTETQLIAALKRGESRAHKVVYERFSGKMLAVCTRYCANRDDAEEIMIDGFMRVFEKIEQFREDGSFEGWIRRVMVTESLMFLRKNKQWRQEVSMDEVTIEPDYEWADTAVHENDLLRLVNQLPDGYRTVFNLYAIEGYAHAEIAAMLDISEGTSKSQLSRARTMLQMNLKKLEQESQHRVGASGQPQPTGLRSGANQLNKNEGTQRKAAN</sequence>
<protein>
    <submittedName>
        <fullName evidence="8">RNA polymerase sigma-70 factor (ECF subfamily)</fullName>
    </submittedName>
</protein>
<evidence type="ECO:0000256" key="2">
    <source>
        <dbReference type="ARBA" id="ARBA00023015"/>
    </source>
</evidence>
<feature type="region of interest" description="Disordered" evidence="5">
    <location>
        <begin position="182"/>
        <end position="219"/>
    </location>
</feature>
<feature type="domain" description="RNA polymerase sigma-70 region 2" evidence="6">
    <location>
        <begin position="30"/>
        <end position="95"/>
    </location>
</feature>
<keyword evidence="9" id="KW-1185">Reference proteome</keyword>
<dbReference type="PANTHER" id="PTHR43133:SF46">
    <property type="entry name" value="RNA POLYMERASE SIGMA-70 FACTOR ECF SUBFAMILY"/>
    <property type="match status" value="1"/>
</dbReference>
<dbReference type="InterPro" id="IPR039425">
    <property type="entry name" value="RNA_pol_sigma-70-like"/>
</dbReference>
<dbReference type="RefSeq" id="WP_235985360.1">
    <property type="nucleotide sequence ID" value="NZ_VFIA01000010.1"/>
</dbReference>
<evidence type="ECO:0000313" key="8">
    <source>
        <dbReference type="EMBL" id="MBC3791497.1"/>
    </source>
</evidence>
<dbReference type="NCBIfam" id="TIGR02937">
    <property type="entry name" value="sigma70-ECF"/>
    <property type="match status" value="1"/>
</dbReference>
<keyword evidence="2" id="KW-0805">Transcription regulation</keyword>
<keyword evidence="3" id="KW-0731">Sigma factor</keyword>
<gene>
    <name evidence="8" type="ORF">FH603_1999</name>
</gene>
<dbReference type="SUPFAM" id="SSF88946">
    <property type="entry name" value="Sigma2 domain of RNA polymerase sigma factors"/>
    <property type="match status" value="1"/>
</dbReference>
<evidence type="ECO:0000259" key="7">
    <source>
        <dbReference type="Pfam" id="PF08281"/>
    </source>
</evidence>
<feature type="compositionally biased region" description="Polar residues" evidence="5">
    <location>
        <begin position="193"/>
        <end position="211"/>
    </location>
</feature>
<dbReference type="Proteomes" id="UP000700732">
    <property type="component" value="Unassembled WGS sequence"/>
</dbReference>
<dbReference type="InterPro" id="IPR013324">
    <property type="entry name" value="RNA_pol_sigma_r3/r4-like"/>
</dbReference>
<dbReference type="InterPro" id="IPR013325">
    <property type="entry name" value="RNA_pol_sigma_r2"/>
</dbReference>
<accession>A0ABR6W4H7</accession>
<reference evidence="8 9" key="1">
    <citation type="submission" date="2019-06" db="EMBL/GenBank/DDBJ databases">
        <title>Spirosoma utsteinense sp. nov. isolated from Antarctic ice-free soils.</title>
        <authorList>
            <person name="Tahon G."/>
        </authorList>
    </citation>
    <scope>NUCLEOTIDE SEQUENCE [LARGE SCALE GENOMIC DNA]</scope>
    <source>
        <strain evidence="8 9">LMG 31447</strain>
    </source>
</reference>
<dbReference type="Gene3D" id="1.10.1740.10">
    <property type="match status" value="1"/>
</dbReference>
<evidence type="ECO:0000256" key="3">
    <source>
        <dbReference type="ARBA" id="ARBA00023082"/>
    </source>
</evidence>
<proteinExistence type="inferred from homology"/>
<dbReference type="CDD" id="cd06171">
    <property type="entry name" value="Sigma70_r4"/>
    <property type="match status" value="1"/>
</dbReference>
<comment type="caution">
    <text evidence="8">The sequence shown here is derived from an EMBL/GenBank/DDBJ whole genome shotgun (WGS) entry which is preliminary data.</text>
</comment>
<dbReference type="InterPro" id="IPR036388">
    <property type="entry name" value="WH-like_DNA-bd_sf"/>
</dbReference>
<evidence type="ECO:0000256" key="4">
    <source>
        <dbReference type="ARBA" id="ARBA00023163"/>
    </source>
</evidence>
<keyword evidence="4" id="KW-0804">Transcription</keyword>
<dbReference type="Pfam" id="PF04542">
    <property type="entry name" value="Sigma70_r2"/>
    <property type="match status" value="1"/>
</dbReference>
<dbReference type="PANTHER" id="PTHR43133">
    <property type="entry name" value="RNA POLYMERASE ECF-TYPE SIGMA FACTO"/>
    <property type="match status" value="1"/>
</dbReference>
<dbReference type="Gene3D" id="1.10.10.10">
    <property type="entry name" value="Winged helix-like DNA-binding domain superfamily/Winged helix DNA-binding domain"/>
    <property type="match status" value="1"/>
</dbReference>
<evidence type="ECO:0000256" key="1">
    <source>
        <dbReference type="ARBA" id="ARBA00010641"/>
    </source>
</evidence>
<evidence type="ECO:0000259" key="6">
    <source>
        <dbReference type="Pfam" id="PF04542"/>
    </source>
</evidence>
<dbReference type="InterPro" id="IPR013249">
    <property type="entry name" value="RNA_pol_sigma70_r4_t2"/>
</dbReference>